<name>A0A450T4H7_9GAMM</name>
<reference evidence="1" key="1">
    <citation type="submission" date="2019-02" db="EMBL/GenBank/DDBJ databases">
        <authorList>
            <person name="Gruber-Vodicka R. H."/>
            <person name="Seah K. B. B."/>
        </authorList>
    </citation>
    <scope>NUCLEOTIDE SEQUENCE</scope>
    <source>
        <strain evidence="1">BECK_DK161</strain>
    </source>
</reference>
<evidence type="ECO:0000313" key="1">
    <source>
        <dbReference type="EMBL" id="VFJ61476.1"/>
    </source>
</evidence>
<sequence>MQIDFHHATTYVVARAAGFDHPEAEIIAYASEYVDGAISSGPVYFHNQAVYDRISSAHEMVDARNTKQLANHRVWMAFHFLPGNGGKEAGDNPGGSFIDKIICRPNSPIAQEMVRSTIQQKDRLYGLHRLGVAMHVYADTWAHQGFAGKLHAVNEVEDLEDTGGSGVFDGLIGNWVRDFLDDVIPPLGHGRASVFPDMPFLQWEYRNGRGELIKRDNTEDFIEAANHMCMAMQRFIAGDPDASVDGLDENTRNKLRELFVELKEKDGDKRHAEWMRKIRGGFFGFDNAEALADYRPRGDNSWKAQALGNSDDLTEYFYRPEFLKSNWKMFHDAIQAHRFHVVHDILPKYGICAA</sequence>
<dbReference type="EMBL" id="CAADEY010000089">
    <property type="protein sequence ID" value="VFJ61476.1"/>
    <property type="molecule type" value="Genomic_DNA"/>
</dbReference>
<organism evidence="1">
    <name type="scientific">Candidatus Kentrum sp. DK</name>
    <dbReference type="NCBI Taxonomy" id="2126562"/>
    <lineage>
        <taxon>Bacteria</taxon>
        <taxon>Pseudomonadati</taxon>
        <taxon>Pseudomonadota</taxon>
        <taxon>Gammaproteobacteria</taxon>
        <taxon>Candidatus Kentrum</taxon>
    </lineage>
</organism>
<protein>
    <submittedName>
        <fullName evidence="1">Uncharacterized protein</fullName>
    </submittedName>
</protein>
<dbReference type="Pfam" id="PF20551">
    <property type="entry name" value="DUF6765"/>
    <property type="match status" value="1"/>
</dbReference>
<gene>
    <name evidence="1" type="ORF">BECKDK2373C_GA0170839_108913</name>
</gene>
<accession>A0A450T4H7</accession>
<proteinExistence type="predicted"/>
<dbReference type="AlphaFoldDB" id="A0A450T4H7"/>
<dbReference type="InterPro" id="IPR046653">
    <property type="entry name" value="DUF6765"/>
</dbReference>